<dbReference type="Proteomes" id="UP000397656">
    <property type="component" value="Plasmid pRK1-2"/>
</dbReference>
<reference evidence="1 2" key="1">
    <citation type="submission" date="2020-10" db="EMBL/GenBank/DDBJ databases">
        <title>Complete genome sequence of Cupriavidus basilensis CCUG 49340T.</title>
        <authorList>
            <person name="Salva-Serra F."/>
            <person name="Donoso R.A."/>
            <person name="Cho K.H."/>
            <person name="Yoo J.A."/>
            <person name="Lee K."/>
            <person name="Yoon S.-H."/>
            <person name="Perez-Pantoja D."/>
            <person name="Moore E.R.B."/>
        </authorList>
    </citation>
    <scope>NUCLEOTIDE SEQUENCE [LARGE SCALE GENOMIC DNA]</scope>
    <source>
        <strain evidence="2">CCUG 49340</strain>
        <plasmid evidence="1 2">pRK1-2</plasmid>
    </source>
</reference>
<proteinExistence type="predicted"/>
<sequence>MVHLVYANLVSKLFVEGFFLSHRNNPLACFQSLDVPVNCGLNAREGGDKGAVNVHESRGRDIVNGHVNRRPWSRELDSLGNDVKTGSGIPMDCRGHFKASINTFSLLFHRLPPKSREILAWQRVRLLAPPFAGRDLLFNFGPLLLKGGVSGSDQPSVGPIHRLTHQPGEISDLESGTNANGAGDFLAEILFHLRHVGAADNKAGSKHLGAQRSAQQLGVDGSPCEILGFVDRLLRVPDQPVLPAIAEESEGHDLLGAFRRAPNEGKCVVRGDPKAREALLSKDSYLEVAIVEKFGGHTGGFFFFAAS</sequence>
<protein>
    <submittedName>
        <fullName evidence="1">Uncharacterized protein</fullName>
    </submittedName>
</protein>
<dbReference type="EMBL" id="CP062806">
    <property type="protein sequence ID" value="QOT81918.1"/>
    <property type="molecule type" value="Genomic_DNA"/>
</dbReference>
<evidence type="ECO:0000313" key="2">
    <source>
        <dbReference type="Proteomes" id="UP000397656"/>
    </source>
</evidence>
<dbReference type="RefSeq" id="WP_150984781.1">
    <property type="nucleotide sequence ID" value="NZ_CP062806.1"/>
</dbReference>
<accession>A0A643G028</accession>
<evidence type="ECO:0000313" key="1">
    <source>
        <dbReference type="EMBL" id="QOT81918.1"/>
    </source>
</evidence>
<dbReference type="AlphaFoldDB" id="A0A643G028"/>
<organism evidence="1 2">
    <name type="scientific">Cupriavidus basilensis</name>
    <dbReference type="NCBI Taxonomy" id="68895"/>
    <lineage>
        <taxon>Bacteria</taxon>
        <taxon>Pseudomonadati</taxon>
        <taxon>Pseudomonadota</taxon>
        <taxon>Betaproteobacteria</taxon>
        <taxon>Burkholderiales</taxon>
        <taxon>Burkholderiaceae</taxon>
        <taxon>Cupriavidus</taxon>
    </lineage>
</organism>
<name>A0A643G028_9BURK</name>
<geneLocation type="plasmid" evidence="1 2">
    <name>pRK1-2</name>
</geneLocation>
<keyword evidence="1" id="KW-0614">Plasmid</keyword>
<dbReference type="GeneID" id="98406875"/>
<gene>
    <name evidence="1" type="ORF">F7R26_038565</name>
</gene>